<dbReference type="EMBL" id="JAAPAO010000814">
    <property type="protein sequence ID" value="KAF4653501.1"/>
    <property type="molecule type" value="Genomic_DNA"/>
</dbReference>
<evidence type="ECO:0000313" key="1">
    <source>
        <dbReference type="EMBL" id="KAF4653501.1"/>
    </source>
</evidence>
<protein>
    <submittedName>
        <fullName evidence="1">Uncharacterized protein</fullName>
    </submittedName>
</protein>
<reference evidence="1 2" key="1">
    <citation type="submission" date="2020-04" db="EMBL/GenBank/DDBJ databases">
        <title>Perkinsus chesapeaki whole genome sequence.</title>
        <authorList>
            <person name="Bogema D.R."/>
        </authorList>
    </citation>
    <scope>NUCLEOTIDE SEQUENCE [LARGE SCALE GENOMIC DNA]</scope>
    <source>
        <strain evidence="1">ATCC PRA-425</strain>
    </source>
</reference>
<keyword evidence="2" id="KW-1185">Reference proteome</keyword>
<gene>
    <name evidence="1" type="ORF">FOL47_010485</name>
</gene>
<dbReference type="Proteomes" id="UP000591131">
    <property type="component" value="Unassembled WGS sequence"/>
</dbReference>
<organism evidence="1 2">
    <name type="scientific">Perkinsus chesapeaki</name>
    <name type="common">Clam parasite</name>
    <name type="synonym">Perkinsus andrewsi</name>
    <dbReference type="NCBI Taxonomy" id="330153"/>
    <lineage>
        <taxon>Eukaryota</taxon>
        <taxon>Sar</taxon>
        <taxon>Alveolata</taxon>
        <taxon>Perkinsozoa</taxon>
        <taxon>Perkinsea</taxon>
        <taxon>Perkinsida</taxon>
        <taxon>Perkinsidae</taxon>
        <taxon>Perkinsus</taxon>
    </lineage>
</organism>
<accession>A0A7J6L3W1</accession>
<evidence type="ECO:0000313" key="2">
    <source>
        <dbReference type="Proteomes" id="UP000591131"/>
    </source>
</evidence>
<dbReference type="AlphaFoldDB" id="A0A7J6L3W1"/>
<proteinExistence type="predicted"/>
<name>A0A7J6L3W1_PERCH</name>
<sequence>MAFGSRYSVLLIGAAASASVEHYCHFYENQQSVCLSMDKGKGHIGAVGDKRLSGVSKHEVFFWSDDPEHPVYNSSNWSIEGSNGVRKGVWSFPKDMSLPWPTNYDKITYKKVTGKPDYYDVAFAPNSQPRQFSKVEPISLSDIENNDGVGIKGRPLTFLTGHHYSIKANVMPQEVSRRRGSKPDFSINASLGIPVIFIEQIESSS</sequence>
<comment type="caution">
    <text evidence="1">The sequence shown here is derived from an EMBL/GenBank/DDBJ whole genome shotgun (WGS) entry which is preliminary data.</text>
</comment>